<dbReference type="Proteomes" id="UP000738376">
    <property type="component" value="Unassembled WGS sequence"/>
</dbReference>
<comment type="caution">
    <text evidence="8">The sequence shown here is derived from an EMBL/GenBank/DDBJ whole genome shotgun (WGS) entry which is preliminary data.</text>
</comment>
<name>A0ABX1LSM4_9CYAN</name>
<keyword evidence="2" id="KW-1003">Cell membrane</keyword>
<keyword evidence="9" id="KW-1185">Reference proteome</keyword>
<protein>
    <submittedName>
        <fullName evidence="8">Undecaprenyl/decaprenyl-phosphate alpha-N-acetylglucosaminyl 1-phosphate transferase</fullName>
    </submittedName>
</protein>
<dbReference type="InterPro" id="IPR000715">
    <property type="entry name" value="Glycosyl_transferase_4"/>
</dbReference>
<reference evidence="8 9" key="1">
    <citation type="submission" date="2020-03" db="EMBL/GenBank/DDBJ databases">
        <title>Draft Genome Sequence of 2-Methylisoborneol Producing Pseudanabaena yagii Strain GIHE-NHR1 Isolated from North Han River in South Korea.</title>
        <authorList>
            <person name="Jeong J."/>
        </authorList>
    </citation>
    <scope>NUCLEOTIDE SEQUENCE [LARGE SCALE GENOMIC DNA]</scope>
    <source>
        <strain evidence="8 9">GIHE-NHR1</strain>
    </source>
</reference>
<dbReference type="PANTHER" id="PTHR22926">
    <property type="entry name" value="PHOSPHO-N-ACETYLMURAMOYL-PENTAPEPTIDE-TRANSFERASE"/>
    <property type="match status" value="1"/>
</dbReference>
<comment type="subcellular location">
    <subcellularLocation>
        <location evidence="1">Cell membrane</location>
        <topology evidence="1">Multi-pass membrane protein</topology>
    </subcellularLocation>
</comment>
<feature type="transmembrane region" description="Helical" evidence="7">
    <location>
        <begin position="6"/>
        <end position="30"/>
    </location>
</feature>
<evidence type="ECO:0000256" key="7">
    <source>
        <dbReference type="SAM" id="Phobius"/>
    </source>
</evidence>
<evidence type="ECO:0000256" key="4">
    <source>
        <dbReference type="ARBA" id="ARBA00022692"/>
    </source>
</evidence>
<evidence type="ECO:0000256" key="2">
    <source>
        <dbReference type="ARBA" id="ARBA00022475"/>
    </source>
</evidence>
<dbReference type="CDD" id="cd06853">
    <property type="entry name" value="GT_WecA_like"/>
    <property type="match status" value="1"/>
</dbReference>
<dbReference type="RefSeq" id="WP_169362993.1">
    <property type="nucleotide sequence ID" value="NZ_JAAVJL010000001.1"/>
</dbReference>
<feature type="transmembrane region" description="Helical" evidence="7">
    <location>
        <begin position="168"/>
        <end position="189"/>
    </location>
</feature>
<keyword evidence="3 8" id="KW-0808">Transferase</keyword>
<evidence type="ECO:0000256" key="5">
    <source>
        <dbReference type="ARBA" id="ARBA00022989"/>
    </source>
</evidence>
<feature type="transmembrane region" description="Helical" evidence="7">
    <location>
        <begin position="223"/>
        <end position="246"/>
    </location>
</feature>
<feature type="transmembrane region" description="Helical" evidence="7">
    <location>
        <begin position="84"/>
        <end position="102"/>
    </location>
</feature>
<feature type="transmembrane region" description="Helical" evidence="7">
    <location>
        <begin position="303"/>
        <end position="322"/>
    </location>
</feature>
<feature type="transmembrane region" description="Helical" evidence="7">
    <location>
        <begin position="195"/>
        <end position="211"/>
    </location>
</feature>
<feature type="transmembrane region" description="Helical" evidence="7">
    <location>
        <begin position="134"/>
        <end position="156"/>
    </location>
</feature>
<proteinExistence type="predicted"/>
<evidence type="ECO:0000256" key="6">
    <source>
        <dbReference type="ARBA" id="ARBA00023136"/>
    </source>
</evidence>
<evidence type="ECO:0000313" key="8">
    <source>
        <dbReference type="EMBL" id="NMF58050.1"/>
    </source>
</evidence>
<dbReference type="Pfam" id="PF00953">
    <property type="entry name" value="Glycos_transf_4"/>
    <property type="match status" value="1"/>
</dbReference>
<dbReference type="PANTHER" id="PTHR22926:SF3">
    <property type="entry name" value="UNDECAPRENYL-PHOSPHATE ALPHA-N-ACETYLGLUCOSAMINYL 1-PHOSPHATE TRANSFERASE"/>
    <property type="match status" value="1"/>
</dbReference>
<evidence type="ECO:0000256" key="3">
    <source>
        <dbReference type="ARBA" id="ARBA00022679"/>
    </source>
</evidence>
<feature type="transmembrane region" description="Helical" evidence="7">
    <location>
        <begin position="328"/>
        <end position="347"/>
    </location>
</feature>
<evidence type="ECO:0000313" key="9">
    <source>
        <dbReference type="Proteomes" id="UP000738376"/>
    </source>
</evidence>
<sequence>MLHPTAIPYLVAFAVSAIVVWLSTPIIRYFGLKAGLVDKPNHRKMHTTPVVRVGGVAIFIGSVTALLLVWAGGYFGILPQTREYEVWGVTIGGAAFFLIGFADDLFNLPPLPRLIAQLAVSAAAWRVGVRIDFISIPFLGIIKFGWFSLPITMVWLSGMANAINWLDGLDGLAAGVTTIAAAVILITSLFMNQPAAALIAAALAGGCLGFLRYNFKPKSSAEIFMGDGGAYFLGFTLAGVSVIGLVKAVATVALIMPYMILAVPIVDATAVILQRIGRGESPMTAGKQHLHHRLVQAGVSKRLTVLFIYALTLWVGSIAMAVSGMPAGGTYAAISTLLMVYACWKVWQRIRAKELRSQQEKSAQSAQASQLSEH</sequence>
<evidence type="ECO:0000256" key="1">
    <source>
        <dbReference type="ARBA" id="ARBA00004651"/>
    </source>
</evidence>
<dbReference type="GO" id="GO:0016740">
    <property type="term" value="F:transferase activity"/>
    <property type="evidence" value="ECO:0007669"/>
    <property type="project" value="UniProtKB-KW"/>
</dbReference>
<feature type="transmembrane region" description="Helical" evidence="7">
    <location>
        <begin position="50"/>
        <end position="72"/>
    </location>
</feature>
<accession>A0ABX1LSM4</accession>
<keyword evidence="6 7" id="KW-0472">Membrane</keyword>
<dbReference type="EMBL" id="JAAVJL010000001">
    <property type="protein sequence ID" value="NMF58050.1"/>
    <property type="molecule type" value="Genomic_DNA"/>
</dbReference>
<gene>
    <name evidence="8" type="ORF">HC246_08440</name>
</gene>
<keyword evidence="4 7" id="KW-0812">Transmembrane</keyword>
<organism evidence="8 9">
    <name type="scientific">Pseudanabaena yagii GIHE-NHR1</name>
    <dbReference type="NCBI Taxonomy" id="2722753"/>
    <lineage>
        <taxon>Bacteria</taxon>
        <taxon>Bacillati</taxon>
        <taxon>Cyanobacteriota</taxon>
        <taxon>Cyanophyceae</taxon>
        <taxon>Pseudanabaenales</taxon>
        <taxon>Pseudanabaenaceae</taxon>
        <taxon>Pseudanabaena</taxon>
        <taxon>Pseudanabaena yagii</taxon>
    </lineage>
</organism>
<keyword evidence="5 7" id="KW-1133">Transmembrane helix</keyword>